<dbReference type="PANTHER" id="PTHR37029">
    <property type="entry name" value="SSR1768 PROTEIN"/>
    <property type="match status" value="1"/>
</dbReference>
<gene>
    <name evidence="1" type="ORF">JHL17_17985</name>
</gene>
<comment type="caution">
    <text evidence="1">The sequence shown here is derived from an EMBL/GenBank/DDBJ whole genome shotgun (WGS) entry which is preliminary data.</text>
</comment>
<evidence type="ECO:0000313" key="2">
    <source>
        <dbReference type="Proteomes" id="UP000652760"/>
    </source>
</evidence>
<dbReference type="EMBL" id="JAENHM010000057">
    <property type="protein sequence ID" value="MBK1839304.1"/>
    <property type="molecule type" value="Genomic_DNA"/>
</dbReference>
<protein>
    <submittedName>
        <fullName evidence="1">DUF2283 domain-containing protein</fullName>
    </submittedName>
</protein>
<proteinExistence type="predicted"/>
<dbReference type="Pfam" id="PF10049">
    <property type="entry name" value="DUF2283"/>
    <property type="match status" value="1"/>
</dbReference>
<accession>A0ABS1F7A1</accession>
<dbReference type="Proteomes" id="UP000652760">
    <property type="component" value="Unassembled WGS sequence"/>
</dbReference>
<dbReference type="InterPro" id="IPR019270">
    <property type="entry name" value="DUF2283"/>
</dbReference>
<name>A0ABS1F7A1_9PROT</name>
<keyword evidence="2" id="KW-1185">Reference proteome</keyword>
<reference evidence="2" key="1">
    <citation type="submission" date="2021-01" db="EMBL/GenBank/DDBJ databases">
        <title>Genome public.</title>
        <authorList>
            <person name="Liu C."/>
            <person name="Sun Q."/>
        </authorList>
    </citation>
    <scope>NUCLEOTIDE SEQUENCE [LARGE SCALE GENOMIC DNA]</scope>
    <source>
        <strain evidence="2">YIM B02556</strain>
    </source>
</reference>
<sequence length="68" mass="7516">MMKTSYDPGTDSLYIEVRPLPSKRTDEIEPDVMVDYGADGEPVGYDIQHASAKTDLIGRLILMPMAAE</sequence>
<dbReference type="PANTHER" id="PTHR37029:SF1">
    <property type="entry name" value="SSR1768 PROTEIN"/>
    <property type="match status" value="1"/>
</dbReference>
<dbReference type="RefSeq" id="WP_200195083.1">
    <property type="nucleotide sequence ID" value="NZ_JAENHM010000057.1"/>
</dbReference>
<evidence type="ECO:0000313" key="1">
    <source>
        <dbReference type="EMBL" id="MBK1839304.1"/>
    </source>
</evidence>
<organism evidence="1 2">
    <name type="scientific">Azospirillum endophyticum</name>
    <dbReference type="NCBI Taxonomy" id="2800326"/>
    <lineage>
        <taxon>Bacteria</taxon>
        <taxon>Pseudomonadati</taxon>
        <taxon>Pseudomonadota</taxon>
        <taxon>Alphaproteobacteria</taxon>
        <taxon>Rhodospirillales</taxon>
        <taxon>Azospirillaceae</taxon>
        <taxon>Azospirillum</taxon>
    </lineage>
</organism>